<evidence type="ECO:0000256" key="7">
    <source>
        <dbReference type="RuleBase" id="RU363032"/>
    </source>
</evidence>
<dbReference type="SUPFAM" id="SSF161098">
    <property type="entry name" value="MetI-like"/>
    <property type="match status" value="1"/>
</dbReference>
<keyword evidence="3" id="KW-1003">Cell membrane</keyword>
<keyword evidence="4 7" id="KW-0812">Transmembrane</keyword>
<dbReference type="CDD" id="cd06261">
    <property type="entry name" value="TM_PBP2"/>
    <property type="match status" value="1"/>
</dbReference>
<proteinExistence type="inferred from homology"/>
<feature type="transmembrane region" description="Helical" evidence="7">
    <location>
        <begin position="107"/>
        <end position="128"/>
    </location>
</feature>
<evidence type="ECO:0000256" key="5">
    <source>
        <dbReference type="ARBA" id="ARBA00022989"/>
    </source>
</evidence>
<comment type="similarity">
    <text evidence="7">Belongs to the binding-protein-dependent transport system permease family.</text>
</comment>
<keyword evidence="10" id="KW-1185">Reference proteome</keyword>
<comment type="subcellular location">
    <subcellularLocation>
        <location evidence="1 7">Cell membrane</location>
        <topology evidence="1 7">Multi-pass membrane protein</topology>
    </subcellularLocation>
</comment>
<gene>
    <name evidence="9" type="ORF">Voc01_027420</name>
</gene>
<dbReference type="Gene3D" id="1.10.3720.10">
    <property type="entry name" value="MetI-like"/>
    <property type="match status" value="1"/>
</dbReference>
<evidence type="ECO:0000256" key="4">
    <source>
        <dbReference type="ARBA" id="ARBA00022692"/>
    </source>
</evidence>
<feature type="transmembrane region" description="Helical" evidence="7">
    <location>
        <begin position="244"/>
        <end position="265"/>
    </location>
</feature>
<feature type="domain" description="ABC transmembrane type-1" evidence="8">
    <location>
        <begin position="72"/>
        <end position="265"/>
    </location>
</feature>
<feature type="transmembrane region" description="Helical" evidence="7">
    <location>
        <begin position="183"/>
        <end position="206"/>
    </location>
</feature>
<keyword evidence="5 7" id="KW-1133">Transmembrane helix</keyword>
<protein>
    <submittedName>
        <fullName evidence="9">Sugar ABC transporter permease</fullName>
    </submittedName>
</protein>
<dbReference type="PANTHER" id="PTHR43744">
    <property type="entry name" value="ABC TRANSPORTER PERMEASE PROTEIN MG189-RELATED-RELATED"/>
    <property type="match status" value="1"/>
</dbReference>
<evidence type="ECO:0000313" key="9">
    <source>
        <dbReference type="EMBL" id="GIJ67825.1"/>
    </source>
</evidence>
<sequence length="279" mass="30473">MLVAFIAVTIFPFLWMVRTAFTPSADLFTDTLSPVPKRPTLANFERVLGLSTVEEAQAAGGSGARMNFLLYLRNSVIYTAVTVAGQVFSCAMAGYALTRLRFRGRGLVFGTFMAGLMVPPIFTLLPNFALVKDLGLLNTFGGLVAPSLLMTPFTIFFLRQFFLSIPTEVEEAAVLDGAGRWAVFWRVVLPMSRGPLLTISLTLAVWTWKDFLWPLLVAPDEGTRVLTAALSVFLQQSPNSRPDWTGLMAAATLTVVPVLVLLVVFGRRLVDSINFSGGK</sequence>
<feature type="transmembrane region" description="Helical" evidence="7">
    <location>
        <begin position="76"/>
        <end position="95"/>
    </location>
</feature>
<dbReference type="InterPro" id="IPR000515">
    <property type="entry name" value="MetI-like"/>
</dbReference>
<evidence type="ECO:0000256" key="6">
    <source>
        <dbReference type="ARBA" id="ARBA00023136"/>
    </source>
</evidence>
<keyword evidence="2 7" id="KW-0813">Transport</keyword>
<evidence type="ECO:0000256" key="2">
    <source>
        <dbReference type="ARBA" id="ARBA00022448"/>
    </source>
</evidence>
<feature type="transmembrane region" description="Helical" evidence="7">
    <location>
        <begin position="140"/>
        <end position="162"/>
    </location>
</feature>
<dbReference type="Pfam" id="PF00528">
    <property type="entry name" value="BPD_transp_1"/>
    <property type="match status" value="1"/>
</dbReference>
<comment type="caution">
    <text evidence="9">The sequence shown here is derived from an EMBL/GenBank/DDBJ whole genome shotgun (WGS) entry which is preliminary data.</text>
</comment>
<dbReference type="EMBL" id="BOPH01000031">
    <property type="protein sequence ID" value="GIJ67825.1"/>
    <property type="molecule type" value="Genomic_DNA"/>
</dbReference>
<dbReference type="GO" id="GO:0055085">
    <property type="term" value="P:transmembrane transport"/>
    <property type="evidence" value="ECO:0007669"/>
    <property type="project" value="InterPro"/>
</dbReference>
<name>A0A8J4EA13_9ACTN</name>
<accession>A0A8J4EA13</accession>
<evidence type="ECO:0000259" key="8">
    <source>
        <dbReference type="PROSITE" id="PS50928"/>
    </source>
</evidence>
<dbReference type="AlphaFoldDB" id="A0A8J4EA13"/>
<reference evidence="9" key="1">
    <citation type="submission" date="2021-01" db="EMBL/GenBank/DDBJ databases">
        <title>Whole genome shotgun sequence of Virgisporangium ochraceum NBRC 16418.</title>
        <authorList>
            <person name="Komaki H."/>
            <person name="Tamura T."/>
        </authorList>
    </citation>
    <scope>NUCLEOTIDE SEQUENCE</scope>
    <source>
        <strain evidence="9">NBRC 16418</strain>
    </source>
</reference>
<keyword evidence="6 7" id="KW-0472">Membrane</keyword>
<evidence type="ECO:0000256" key="3">
    <source>
        <dbReference type="ARBA" id="ARBA00022475"/>
    </source>
</evidence>
<dbReference type="PANTHER" id="PTHR43744:SF12">
    <property type="entry name" value="ABC TRANSPORTER PERMEASE PROTEIN MG189-RELATED"/>
    <property type="match status" value="1"/>
</dbReference>
<evidence type="ECO:0000313" key="10">
    <source>
        <dbReference type="Proteomes" id="UP000635606"/>
    </source>
</evidence>
<dbReference type="GO" id="GO:0005886">
    <property type="term" value="C:plasma membrane"/>
    <property type="evidence" value="ECO:0007669"/>
    <property type="project" value="UniProtKB-SubCell"/>
</dbReference>
<dbReference type="InterPro" id="IPR035906">
    <property type="entry name" value="MetI-like_sf"/>
</dbReference>
<evidence type="ECO:0000256" key="1">
    <source>
        <dbReference type="ARBA" id="ARBA00004651"/>
    </source>
</evidence>
<dbReference type="PROSITE" id="PS50928">
    <property type="entry name" value="ABC_TM1"/>
    <property type="match status" value="1"/>
</dbReference>
<dbReference type="Proteomes" id="UP000635606">
    <property type="component" value="Unassembled WGS sequence"/>
</dbReference>
<organism evidence="9 10">
    <name type="scientific">Virgisporangium ochraceum</name>
    <dbReference type="NCBI Taxonomy" id="65505"/>
    <lineage>
        <taxon>Bacteria</taxon>
        <taxon>Bacillati</taxon>
        <taxon>Actinomycetota</taxon>
        <taxon>Actinomycetes</taxon>
        <taxon>Micromonosporales</taxon>
        <taxon>Micromonosporaceae</taxon>
        <taxon>Virgisporangium</taxon>
    </lineage>
</organism>